<dbReference type="InterPro" id="IPR016181">
    <property type="entry name" value="Acyl_CoA_acyltransferase"/>
</dbReference>
<reference evidence="2 3" key="1">
    <citation type="submission" date="2016-05" db="EMBL/GenBank/DDBJ databases">
        <authorList>
            <person name="Lavstsen T."/>
            <person name="Jespersen J.S."/>
        </authorList>
    </citation>
    <scope>NUCLEOTIDE SEQUENCE [LARGE SCALE GENOMIC DNA]</scope>
    <source>
        <strain evidence="2 3">KCJ1736</strain>
    </source>
</reference>
<dbReference type="Gene3D" id="3.40.630.90">
    <property type="match status" value="1"/>
</dbReference>
<dbReference type="Gene3D" id="3.40.630.30">
    <property type="match status" value="1"/>
</dbReference>
<dbReference type="PROSITE" id="PS51186">
    <property type="entry name" value="GNAT"/>
    <property type="match status" value="1"/>
</dbReference>
<accession>A0A176XJF0</accession>
<proteinExistence type="predicted"/>
<dbReference type="SUPFAM" id="SSF55729">
    <property type="entry name" value="Acyl-CoA N-acyltransferases (Nat)"/>
    <property type="match status" value="1"/>
</dbReference>
<organism evidence="2 3">
    <name type="scientific">Agrobacterium tumefaciens</name>
    <dbReference type="NCBI Taxonomy" id="358"/>
    <lineage>
        <taxon>Bacteria</taxon>
        <taxon>Pseudomonadati</taxon>
        <taxon>Pseudomonadota</taxon>
        <taxon>Alphaproteobacteria</taxon>
        <taxon>Hyphomicrobiales</taxon>
        <taxon>Rhizobiaceae</taxon>
        <taxon>Rhizobium/Agrobacterium group</taxon>
        <taxon>Agrobacterium</taxon>
        <taxon>Agrobacterium tumefaciens complex</taxon>
    </lineage>
</organism>
<evidence type="ECO:0000313" key="3">
    <source>
        <dbReference type="Proteomes" id="UP000077098"/>
    </source>
</evidence>
<feature type="domain" description="N-acetyltransferase" evidence="1">
    <location>
        <begin position="6"/>
        <end position="136"/>
    </location>
</feature>
<dbReference type="PANTHER" id="PTHR47237:SF2">
    <property type="entry name" value="BLL4206 PROTEIN"/>
    <property type="match status" value="1"/>
</dbReference>
<comment type="caution">
    <text evidence="2">The sequence shown here is derived from an EMBL/GenBank/DDBJ whole genome shotgun (WGS) entry which is preliminary data.</text>
</comment>
<dbReference type="InterPro" id="IPR041496">
    <property type="entry name" value="YitH/HolE_GNAT"/>
</dbReference>
<evidence type="ECO:0000313" key="2">
    <source>
        <dbReference type="EMBL" id="OAE49500.1"/>
    </source>
</evidence>
<evidence type="ECO:0000259" key="1">
    <source>
        <dbReference type="PROSITE" id="PS51186"/>
    </source>
</evidence>
<keyword evidence="2" id="KW-0808">Transferase</keyword>
<dbReference type="Pfam" id="PF00583">
    <property type="entry name" value="Acetyltransf_1"/>
    <property type="match status" value="1"/>
</dbReference>
<sequence>MQASLIDIQPFQADHLDAAVELSRQAGWPHRKEDWAMVLSISKGFVAVDDGRVVGTAMATLLGERCATVNMVIVDESMRGRGLGRKLMDAALDAADDRECRLVATADGLPLYEKLGFVAWGQVVQHQGIPKTPTKPENVAWAPNIDAAELATLDAEAFGADRTPLFAALAQRARFATVRSEGVIQGFAAMRAFGRGEVIGPVVAEDIEIAKDLIAFAMSERPGAFLRVDTTVKAGLGSWLAEQGLAHVGGGIAMRRSTTELPAEKRLKTFALTSQALG</sequence>
<gene>
    <name evidence="2" type="ORF">A7J57_19090</name>
</gene>
<dbReference type="RefSeq" id="WP_063947149.1">
    <property type="nucleotide sequence ID" value="NZ_LXPS01000002.1"/>
</dbReference>
<dbReference type="CDD" id="cd04301">
    <property type="entry name" value="NAT_SF"/>
    <property type="match status" value="1"/>
</dbReference>
<dbReference type="EMBL" id="LXPS01000002">
    <property type="protein sequence ID" value="OAE49500.1"/>
    <property type="molecule type" value="Genomic_DNA"/>
</dbReference>
<dbReference type="InterPro" id="IPR052729">
    <property type="entry name" value="Acyl/Acetyltrans_Enzymes"/>
</dbReference>
<name>A0A176XJF0_AGRTU</name>
<protein>
    <submittedName>
        <fullName evidence="2">GNAT family acetyltransferase</fullName>
    </submittedName>
</protein>
<dbReference type="AlphaFoldDB" id="A0A176XJF0"/>
<dbReference type="GO" id="GO:0016747">
    <property type="term" value="F:acyltransferase activity, transferring groups other than amino-acyl groups"/>
    <property type="evidence" value="ECO:0007669"/>
    <property type="project" value="InterPro"/>
</dbReference>
<dbReference type="Proteomes" id="UP000077098">
    <property type="component" value="Unassembled WGS sequence"/>
</dbReference>
<dbReference type="InterPro" id="IPR000182">
    <property type="entry name" value="GNAT_dom"/>
</dbReference>
<dbReference type="Pfam" id="PF18014">
    <property type="entry name" value="Acetyltransf_18"/>
    <property type="match status" value="1"/>
</dbReference>
<dbReference type="PANTHER" id="PTHR47237">
    <property type="entry name" value="SLL0310 PROTEIN"/>
    <property type="match status" value="1"/>
</dbReference>